<dbReference type="Pfam" id="PF13649">
    <property type="entry name" value="Methyltransf_25"/>
    <property type="match status" value="1"/>
</dbReference>
<protein>
    <submittedName>
        <fullName evidence="2 3">SAM-dependent methyltransferase</fullName>
    </submittedName>
</protein>
<evidence type="ECO:0000313" key="3">
    <source>
        <dbReference type="EMBL" id="VVU52680.1"/>
    </source>
</evidence>
<name>A0A6P2GFW0_9BURK</name>
<sequence length="200" mass="20983">MREPVIAAAGGHVAQTEPSRWVARWSGLVPAGGAVLDVAAGGGRHARWFASRGHPVVAVDRDPAALAALRAIPGVDVCDADLEGAPWPLPAKQSFSAVIVTHYLHRPLWPHLLDALAPGGVLIYETFAQGNETVGKPSNPAFLLAPGELLDAVRGRLRVVAYEDGFVAAPREAFVQRICAVREGATPTAGAGIPRYELPG</sequence>
<feature type="domain" description="Methyltransferase" evidence="1">
    <location>
        <begin position="35"/>
        <end position="117"/>
    </location>
</feature>
<evidence type="ECO:0000313" key="2">
    <source>
        <dbReference type="EMBL" id="MBM2765159.1"/>
    </source>
</evidence>
<dbReference type="GeneID" id="56503486"/>
<keyword evidence="5" id="KW-1185">Reference proteome</keyword>
<evidence type="ECO:0000313" key="4">
    <source>
        <dbReference type="Proteomes" id="UP000494201"/>
    </source>
</evidence>
<reference evidence="2 5" key="2">
    <citation type="submission" date="2021-02" db="EMBL/GenBank/DDBJ databases">
        <title>Draft genome of the type strains Burkholderia anthina DSM16086.</title>
        <authorList>
            <person name="Hertel R."/>
            <person name="Meissner J."/>
            <person name="Poehlein A."/>
            <person name="Daniel R."/>
            <person name="Commichau F.M."/>
        </authorList>
    </citation>
    <scope>NUCLEOTIDE SEQUENCE [LARGE SCALE GENOMIC DNA]</scope>
    <source>
        <strain evidence="2 5">DSM 16086</strain>
    </source>
</reference>
<dbReference type="RefSeq" id="WP_174927939.1">
    <property type="nucleotide sequence ID" value="NZ_CABVLY010000025.1"/>
</dbReference>
<gene>
    <name evidence="3" type="ORF">BAN20980_05418</name>
    <name evidence="2" type="ORF">JQK92_01835</name>
</gene>
<keyword evidence="3" id="KW-0489">Methyltransferase</keyword>
<dbReference type="InterPro" id="IPR041698">
    <property type="entry name" value="Methyltransf_25"/>
</dbReference>
<dbReference type="Proteomes" id="UP000755577">
    <property type="component" value="Unassembled WGS sequence"/>
</dbReference>
<evidence type="ECO:0000313" key="5">
    <source>
        <dbReference type="Proteomes" id="UP000755577"/>
    </source>
</evidence>
<dbReference type="EMBL" id="CABVLY010000025">
    <property type="protein sequence ID" value="VVU52680.1"/>
    <property type="molecule type" value="Genomic_DNA"/>
</dbReference>
<reference evidence="3 4" key="1">
    <citation type="submission" date="2019-09" db="EMBL/GenBank/DDBJ databases">
        <authorList>
            <person name="Depoorter E."/>
        </authorList>
    </citation>
    <scope>NUCLEOTIDE SEQUENCE [LARGE SCALE GENOMIC DNA]</scope>
    <source>
        <strain evidence="3">LMG 20980</strain>
    </source>
</reference>
<keyword evidence="3" id="KW-0808">Transferase</keyword>
<dbReference type="SUPFAM" id="SSF53335">
    <property type="entry name" value="S-adenosyl-L-methionine-dependent methyltransferases"/>
    <property type="match status" value="1"/>
</dbReference>
<accession>A0A6P2GFW0</accession>
<dbReference type="GO" id="GO:0008168">
    <property type="term" value="F:methyltransferase activity"/>
    <property type="evidence" value="ECO:0007669"/>
    <property type="project" value="UniProtKB-KW"/>
</dbReference>
<proteinExistence type="predicted"/>
<dbReference type="GO" id="GO:0032259">
    <property type="term" value="P:methylation"/>
    <property type="evidence" value="ECO:0007669"/>
    <property type="project" value="UniProtKB-KW"/>
</dbReference>
<dbReference type="InterPro" id="IPR029063">
    <property type="entry name" value="SAM-dependent_MTases_sf"/>
</dbReference>
<organism evidence="3 4">
    <name type="scientific">Burkholderia anthina</name>
    <dbReference type="NCBI Taxonomy" id="179879"/>
    <lineage>
        <taxon>Bacteria</taxon>
        <taxon>Pseudomonadati</taxon>
        <taxon>Pseudomonadota</taxon>
        <taxon>Betaproteobacteria</taxon>
        <taxon>Burkholderiales</taxon>
        <taxon>Burkholderiaceae</taxon>
        <taxon>Burkholderia</taxon>
        <taxon>Burkholderia cepacia complex</taxon>
    </lineage>
</organism>
<evidence type="ECO:0000259" key="1">
    <source>
        <dbReference type="Pfam" id="PF13649"/>
    </source>
</evidence>
<dbReference type="AlphaFoldDB" id="A0A6P2GFW0"/>
<dbReference type="Gene3D" id="3.40.50.150">
    <property type="entry name" value="Vaccinia Virus protein VP39"/>
    <property type="match status" value="1"/>
</dbReference>
<dbReference type="CDD" id="cd02440">
    <property type="entry name" value="AdoMet_MTases"/>
    <property type="match status" value="1"/>
</dbReference>
<dbReference type="Proteomes" id="UP000494201">
    <property type="component" value="Unassembled WGS sequence"/>
</dbReference>
<dbReference type="EMBL" id="JAFCIQ010000001">
    <property type="protein sequence ID" value="MBM2765159.1"/>
    <property type="molecule type" value="Genomic_DNA"/>
</dbReference>